<dbReference type="Gene3D" id="2.60.40.150">
    <property type="entry name" value="C2 domain"/>
    <property type="match status" value="1"/>
</dbReference>
<evidence type="ECO:0000256" key="1">
    <source>
        <dbReference type="SAM" id="MobiDB-lite"/>
    </source>
</evidence>
<dbReference type="EnsemblMetazoa" id="Aqu2.1.27480_001">
    <property type="protein sequence ID" value="Aqu2.1.27480_001"/>
    <property type="gene ID" value="Aqu2.1.27480"/>
</dbReference>
<accession>A0A1X7UIJ2</accession>
<organism evidence="2">
    <name type="scientific">Amphimedon queenslandica</name>
    <name type="common">Sponge</name>
    <dbReference type="NCBI Taxonomy" id="400682"/>
    <lineage>
        <taxon>Eukaryota</taxon>
        <taxon>Metazoa</taxon>
        <taxon>Porifera</taxon>
        <taxon>Demospongiae</taxon>
        <taxon>Heteroscleromorpha</taxon>
        <taxon>Haplosclerida</taxon>
        <taxon>Niphatidae</taxon>
        <taxon>Amphimedon</taxon>
    </lineage>
</organism>
<dbReference type="InterPro" id="IPR035892">
    <property type="entry name" value="C2_domain_sf"/>
</dbReference>
<feature type="region of interest" description="Disordered" evidence="1">
    <location>
        <begin position="401"/>
        <end position="466"/>
    </location>
</feature>
<evidence type="ECO:0000313" key="2">
    <source>
        <dbReference type="EnsemblMetazoa" id="Aqu2.1.27480_001"/>
    </source>
</evidence>
<name>A0A1X7UIJ2_AMPQE</name>
<proteinExistence type="predicted"/>
<protein>
    <recommendedName>
        <fullName evidence="3">CABIT domain-containing protein</fullName>
    </recommendedName>
</protein>
<feature type="compositionally biased region" description="Basic and acidic residues" evidence="1">
    <location>
        <begin position="449"/>
        <end position="462"/>
    </location>
</feature>
<evidence type="ECO:0008006" key="3">
    <source>
        <dbReference type="Google" id="ProtNLM"/>
    </source>
</evidence>
<dbReference type="AlphaFoldDB" id="A0A1X7UIJ2"/>
<feature type="compositionally biased region" description="Basic and acidic residues" evidence="1">
    <location>
        <begin position="510"/>
        <end position="538"/>
    </location>
</feature>
<feature type="region of interest" description="Disordered" evidence="1">
    <location>
        <begin position="497"/>
        <end position="590"/>
    </location>
</feature>
<reference evidence="2" key="1">
    <citation type="submission" date="2017-05" db="UniProtKB">
        <authorList>
            <consortium name="EnsemblMetazoa"/>
        </authorList>
    </citation>
    <scope>IDENTIFICATION</scope>
</reference>
<sequence>MSCEKLKNKLISRLKLVLGISQDCHKNKIQTNAVTRNNVALWDPERENSFTYNISCPSLAAVRFLAVVDKDSPPLVQVVMVNSLREGLQHVYFPDGNIFCDTRPSSLFITVMKKSKCGGCESPIKLSLIDHSEPSAKHFEEILESISEKPLSTVTIRYNDLPRIDHDPVSLFADPCTKASELLIGALAQLGSTIKAACPYLKDRDDEDELLRYFGFILCREEKGRLIKVQSLDPDELVLPLVERNSVLTIVLKGTECGSPFHCPPLHGSPVRSILKGISATLGNPNMLSVGRASRRSSQVEFPPKLHRPATIELSKTPQSTAAAARQELLVTAEMKLNVKSPSPSPSPFASVSFYPSVRKSACAIAEITRREIGGRRRVTVHSKPESVDYIFYKAFEEQAKKVPSQDTPQHGVQPGAVGGPPPPPRRHFQGLQRRDLNRSVSFASFSKGPEDSPAHPPVRRESKIKRQIKKFFQGKRSLRSARTQASIRIEKQVSDEGFQAFSEPSLGDQNEKEKGERGRRGTRRRREERFQEDKMDIVEVVPPALEPVEEGRHPSKRHSTGIMKGGGAKLLKTSSHPKLRHPPYLESSI</sequence>
<dbReference type="InParanoid" id="A0A1X7UIJ2"/>